<keyword evidence="6" id="KW-0206">Cytoskeleton</keyword>
<keyword evidence="12" id="KW-1185">Reference proteome</keyword>
<evidence type="ECO:0000256" key="7">
    <source>
        <dbReference type="ARBA" id="ARBA00061023"/>
    </source>
</evidence>
<organism evidence="11 12">
    <name type="scientific">Patella caerulea</name>
    <name type="common">Rayed Mediterranean limpet</name>
    <dbReference type="NCBI Taxonomy" id="87958"/>
    <lineage>
        <taxon>Eukaryota</taxon>
        <taxon>Metazoa</taxon>
        <taxon>Spiralia</taxon>
        <taxon>Lophotrochozoa</taxon>
        <taxon>Mollusca</taxon>
        <taxon>Gastropoda</taxon>
        <taxon>Patellogastropoda</taxon>
        <taxon>Patelloidea</taxon>
        <taxon>Patellidae</taxon>
        <taxon>Patella</taxon>
    </lineage>
</organism>
<dbReference type="Pfam" id="PF14580">
    <property type="entry name" value="LRR_9"/>
    <property type="match status" value="1"/>
</dbReference>
<evidence type="ECO:0000256" key="3">
    <source>
        <dbReference type="ARBA" id="ARBA00022614"/>
    </source>
</evidence>
<feature type="region of interest" description="Disordered" evidence="10">
    <location>
        <begin position="143"/>
        <end position="168"/>
    </location>
</feature>
<dbReference type="PROSITE" id="PS51450">
    <property type="entry name" value="LRR"/>
    <property type="match status" value="2"/>
</dbReference>
<dbReference type="AlphaFoldDB" id="A0AAN8PUM9"/>
<comment type="subcellular location">
    <subcellularLocation>
        <location evidence="1">Cytoplasm</location>
        <location evidence="1">Cytoskeleton</location>
        <location evidence="1">Microtubule organizing center</location>
        <location evidence="1">Centrosome</location>
    </subcellularLocation>
</comment>
<dbReference type="InterPro" id="IPR001611">
    <property type="entry name" value="Leu-rich_rpt"/>
</dbReference>
<dbReference type="InterPro" id="IPR055320">
    <property type="entry name" value="CEP72-like"/>
</dbReference>
<dbReference type="SUPFAM" id="SSF52058">
    <property type="entry name" value="L domain-like"/>
    <property type="match status" value="1"/>
</dbReference>
<evidence type="ECO:0000256" key="1">
    <source>
        <dbReference type="ARBA" id="ARBA00004300"/>
    </source>
</evidence>
<evidence type="ECO:0000256" key="4">
    <source>
        <dbReference type="ARBA" id="ARBA00022737"/>
    </source>
</evidence>
<comment type="caution">
    <text evidence="11">The sequence shown here is derived from an EMBL/GenBank/DDBJ whole genome shotgun (WGS) entry which is preliminary data.</text>
</comment>
<dbReference type="PANTHER" id="PTHR23311">
    <property type="entry name" value="HEAT SHOCK REGULATED 2"/>
    <property type="match status" value="1"/>
</dbReference>
<evidence type="ECO:0000313" key="11">
    <source>
        <dbReference type="EMBL" id="KAK6185967.1"/>
    </source>
</evidence>
<feature type="coiled-coil region" evidence="9">
    <location>
        <begin position="480"/>
        <end position="634"/>
    </location>
</feature>
<dbReference type="GO" id="GO:0034451">
    <property type="term" value="C:centriolar satellite"/>
    <property type="evidence" value="ECO:0007669"/>
    <property type="project" value="UniProtKB-ARBA"/>
</dbReference>
<accession>A0AAN8PUM9</accession>
<evidence type="ECO:0000313" key="12">
    <source>
        <dbReference type="Proteomes" id="UP001347796"/>
    </source>
</evidence>
<evidence type="ECO:0000256" key="9">
    <source>
        <dbReference type="SAM" id="Coils"/>
    </source>
</evidence>
<proteinExistence type="inferred from homology"/>
<protein>
    <recommendedName>
        <fullName evidence="8">Centrosomal protein of 72 kDa</fullName>
    </recommendedName>
</protein>
<evidence type="ECO:0000256" key="8">
    <source>
        <dbReference type="ARBA" id="ARBA00070210"/>
    </source>
</evidence>
<keyword evidence="4" id="KW-0677">Repeat</keyword>
<gene>
    <name evidence="11" type="ORF">SNE40_008093</name>
</gene>
<dbReference type="FunFam" id="3.80.10.10:FF:000489">
    <property type="entry name" value="Centrosomal protein of 72 kDa"/>
    <property type="match status" value="1"/>
</dbReference>
<dbReference type="PANTHER" id="PTHR23311:SF5">
    <property type="entry name" value="CENTROSOMAL PROTEIN OF 72 KDA"/>
    <property type="match status" value="1"/>
</dbReference>
<dbReference type="InterPro" id="IPR032675">
    <property type="entry name" value="LRR_dom_sf"/>
</dbReference>
<evidence type="ECO:0000256" key="6">
    <source>
        <dbReference type="ARBA" id="ARBA00023212"/>
    </source>
</evidence>
<dbReference type="Proteomes" id="UP001347796">
    <property type="component" value="Unassembled WGS sequence"/>
</dbReference>
<comment type="similarity">
    <text evidence="7">Belongs to the CEP72 family.</text>
</comment>
<evidence type="ECO:0000256" key="2">
    <source>
        <dbReference type="ARBA" id="ARBA00022490"/>
    </source>
</evidence>
<keyword evidence="3" id="KW-0433">Leucine-rich repeat</keyword>
<sequence length="657" mass="76285">MALTLTEEIIRDRVNLTHENLEDVKTLALPGTYHEKFVSLGKSLRKFSRLKDLDLSRNNLESLQGMENLKYLETLNLYYNSISTMEELKRLKFNSNLKDIDLRLNPVTRNEPDYRLYLIHMLPNLQKLDDRGVRDRERQAALTHFSTGQATEMTYHPSNDEPQERQPLPRVVAINKLAKGSTVLDDDDVAVIDLVSRNDGDLSKPRPITGSGNKETKVADYSLPCKYSNYSLPSLTKLADKDNDRLDVLDRDMRPSAKSNPNEPEAMIRLRQKYPNIPPSVLLDSPEHNKPFSRQDGLTKFDDEEDAYTKFKSHGYFTANPNTAPKNETELRNPEMDCGNDAEIYPEFRELPKWSAPINNQEGQVVNGNRIRHRRTNSYPSKNNEIEQTLEELGIPKHFNEEPQSRVPQKEESVKVNLENDQVVKGFLFKLLDMVDRYWNGSRSLHKHAKFKEQVFPLVEKYLGSAKVNQNIPETTQKQMAQLKEENRLLRLQNADQKQLKSLSSEGETELWERLRFSQKKLDEMQDQIITFSNENNSLKKQLNKYEHNGYNGSGGSSRVSSNQIEDLQRQNEALTNEVDGLRVRLKQYAQLQDLSNMLQESHTSLVQTNEHLLKELEEEQHRHRHEVEQLHWSYDQLKKSINYSKDHSGLRLEEHV</sequence>
<name>A0AAN8PUM9_PATCE</name>
<evidence type="ECO:0000256" key="10">
    <source>
        <dbReference type="SAM" id="MobiDB-lite"/>
    </source>
</evidence>
<keyword evidence="2" id="KW-0963">Cytoplasm</keyword>
<evidence type="ECO:0000256" key="5">
    <source>
        <dbReference type="ARBA" id="ARBA00023054"/>
    </source>
</evidence>
<keyword evidence="5 9" id="KW-0175">Coiled coil</keyword>
<reference evidence="11 12" key="1">
    <citation type="submission" date="2024-01" db="EMBL/GenBank/DDBJ databases">
        <title>The genome of the rayed Mediterranean limpet Patella caerulea (Linnaeus, 1758).</title>
        <authorList>
            <person name="Anh-Thu Weber A."/>
            <person name="Halstead-Nussloch G."/>
        </authorList>
    </citation>
    <scope>NUCLEOTIDE SEQUENCE [LARGE SCALE GENOMIC DNA]</scope>
    <source>
        <strain evidence="11">AATW-2023a</strain>
        <tissue evidence="11">Whole specimen</tissue>
    </source>
</reference>
<dbReference type="EMBL" id="JAZGQO010000006">
    <property type="protein sequence ID" value="KAK6185967.1"/>
    <property type="molecule type" value="Genomic_DNA"/>
</dbReference>
<dbReference type="Gene3D" id="3.80.10.10">
    <property type="entry name" value="Ribonuclease Inhibitor"/>
    <property type="match status" value="1"/>
</dbReference>